<dbReference type="GO" id="GO:0005759">
    <property type="term" value="C:mitochondrial matrix"/>
    <property type="evidence" value="ECO:0007669"/>
    <property type="project" value="TreeGrafter"/>
</dbReference>
<evidence type="ECO:0000256" key="7">
    <source>
        <dbReference type="ARBA" id="ARBA00047303"/>
    </source>
</evidence>
<dbReference type="WormBase" id="SRAE_2000508600">
    <property type="protein sequence ID" value="SRP10091"/>
    <property type="gene ID" value="WBGene00265340"/>
</dbReference>
<dbReference type="WBParaSite" id="SRAE_2000508600.1">
    <property type="protein sequence ID" value="SRAE_2000508600.1"/>
    <property type="gene ID" value="WBGene00265340"/>
</dbReference>
<dbReference type="GO" id="GO:0006264">
    <property type="term" value="P:mitochondrial DNA replication"/>
    <property type="evidence" value="ECO:0007669"/>
    <property type="project" value="TreeGrafter"/>
</dbReference>
<comment type="catalytic activity">
    <reaction evidence="7">
        <text>DNA(n) + a 2'-deoxyribonucleoside 5'-triphosphate = DNA(n+1) + diphosphate</text>
        <dbReference type="Rhea" id="RHEA:22508"/>
        <dbReference type="Rhea" id="RHEA-COMP:17339"/>
        <dbReference type="Rhea" id="RHEA-COMP:17340"/>
        <dbReference type="ChEBI" id="CHEBI:33019"/>
        <dbReference type="ChEBI" id="CHEBI:61560"/>
        <dbReference type="ChEBI" id="CHEBI:173112"/>
        <dbReference type="EC" id="2.7.7.7"/>
    </reaction>
    <physiologicalReaction direction="left-to-right" evidence="7">
        <dbReference type="Rhea" id="RHEA:22509"/>
    </physiologicalReaction>
</comment>
<reference evidence="10" key="2">
    <citation type="submission" date="2020-12" db="UniProtKB">
        <authorList>
            <consortium name="WormBaseParasite"/>
        </authorList>
    </citation>
    <scope>IDENTIFICATION</scope>
</reference>
<dbReference type="Pfam" id="PF03121">
    <property type="entry name" value="Herpes_UL52"/>
    <property type="match status" value="1"/>
</dbReference>
<evidence type="ECO:0000256" key="4">
    <source>
        <dbReference type="ARBA" id="ARBA00026139"/>
    </source>
</evidence>
<keyword evidence="3" id="KW-0808">Transferase</keyword>
<dbReference type="GO" id="GO:0003682">
    <property type="term" value="F:chromatin binding"/>
    <property type="evidence" value="ECO:0007669"/>
    <property type="project" value="TreeGrafter"/>
</dbReference>
<dbReference type="EC" id="2.7.7.102" evidence="6"/>
<dbReference type="Proteomes" id="UP000035682">
    <property type="component" value="Unplaced"/>
</dbReference>
<name>A0A090LL63_STRRB</name>
<proteinExistence type="inferred from homology"/>
<evidence type="ECO:0000256" key="3">
    <source>
        <dbReference type="ARBA" id="ARBA00022932"/>
    </source>
</evidence>
<dbReference type="EMBL" id="LN609529">
    <property type="protein sequence ID" value="CEF70455.1"/>
    <property type="molecule type" value="Genomic_DNA"/>
</dbReference>
<keyword evidence="3" id="KW-0548">Nucleotidyltransferase</keyword>
<evidence type="ECO:0000313" key="8">
    <source>
        <dbReference type="EMBL" id="CEF70455.1"/>
    </source>
</evidence>
<dbReference type="GO" id="GO:0003887">
    <property type="term" value="F:DNA-directed DNA polymerase activity"/>
    <property type="evidence" value="ECO:0007669"/>
    <property type="project" value="UniProtKB-KW"/>
</dbReference>
<gene>
    <name evidence="8 10 11" type="ORF">SRAE_2000508600</name>
</gene>
<keyword evidence="3" id="KW-0239">DNA-directed DNA polymerase</keyword>
<comment type="catalytic activity">
    <reaction evidence="5">
        <text>ssDNA + n NTP = ssDNA/pppN(pN)n-1 hybrid + (n-1) diphosphate.</text>
        <dbReference type="EC" id="2.7.7.102"/>
    </reaction>
</comment>
<dbReference type="GO" id="GO:0005634">
    <property type="term" value="C:nucleus"/>
    <property type="evidence" value="ECO:0007669"/>
    <property type="project" value="TreeGrafter"/>
</dbReference>
<protein>
    <recommendedName>
        <fullName evidence="4">DNA-directed primase/polymerase protein</fullName>
        <ecNumber evidence="6">2.7.7.102</ecNumber>
        <ecNumber evidence="2">2.7.7.7</ecNumber>
    </recommendedName>
</protein>
<reference evidence="8 9" key="1">
    <citation type="submission" date="2014-09" db="EMBL/GenBank/DDBJ databases">
        <authorList>
            <person name="Martin A.A."/>
        </authorList>
    </citation>
    <scope>NUCLEOTIDE SEQUENCE</scope>
    <source>
        <strain evidence="9">ED321</strain>
        <strain evidence="8">ED321 Heterogonic</strain>
    </source>
</reference>
<dbReference type="PANTHER" id="PTHR31399:SF0">
    <property type="entry name" value="DNA-DIRECTED PRIMASE_POLYMERASE PROTEIN"/>
    <property type="match status" value="1"/>
</dbReference>
<evidence type="ECO:0000313" key="9">
    <source>
        <dbReference type="Proteomes" id="UP000035682"/>
    </source>
</evidence>
<dbReference type="GO" id="GO:0009411">
    <property type="term" value="P:response to UV"/>
    <property type="evidence" value="ECO:0007669"/>
    <property type="project" value="TreeGrafter"/>
</dbReference>
<accession>A0A090LL63</accession>
<evidence type="ECO:0000256" key="5">
    <source>
        <dbReference type="ARBA" id="ARBA00044677"/>
    </source>
</evidence>
<evidence type="ECO:0000256" key="1">
    <source>
        <dbReference type="ARBA" id="ARBA00009762"/>
    </source>
</evidence>
<comment type="similarity">
    <text evidence="1">Belongs to the eukaryotic-type primase small subunit family.</text>
</comment>
<dbReference type="GO" id="GO:0031297">
    <property type="term" value="P:replication fork processing"/>
    <property type="evidence" value="ECO:0007669"/>
    <property type="project" value="TreeGrafter"/>
</dbReference>
<evidence type="ECO:0000256" key="6">
    <source>
        <dbReference type="ARBA" id="ARBA00044768"/>
    </source>
</evidence>
<dbReference type="PANTHER" id="PTHR31399">
    <property type="entry name" value="DNA-DIRECTED PRIMASE / POLYMERASE PROTEIN"/>
    <property type="match status" value="1"/>
</dbReference>
<dbReference type="GeneID" id="36382833"/>
<dbReference type="EC" id="2.7.7.7" evidence="2"/>
<organism evidence="8">
    <name type="scientific">Strongyloides ratti</name>
    <name type="common">Parasitic roundworm</name>
    <dbReference type="NCBI Taxonomy" id="34506"/>
    <lineage>
        <taxon>Eukaryota</taxon>
        <taxon>Metazoa</taxon>
        <taxon>Ecdysozoa</taxon>
        <taxon>Nematoda</taxon>
        <taxon>Chromadorea</taxon>
        <taxon>Rhabditida</taxon>
        <taxon>Tylenchina</taxon>
        <taxon>Panagrolaimomorpha</taxon>
        <taxon>Strongyloidoidea</taxon>
        <taxon>Strongyloididae</taxon>
        <taxon>Strongyloides</taxon>
    </lineage>
</organism>
<dbReference type="GO" id="GO:0042276">
    <property type="term" value="P:error-prone translesion synthesis"/>
    <property type="evidence" value="ECO:0007669"/>
    <property type="project" value="InterPro"/>
</dbReference>
<dbReference type="OrthoDB" id="5988181at2759"/>
<dbReference type="RefSeq" id="XP_024509652.1">
    <property type="nucleotide sequence ID" value="XM_024644054.1"/>
</dbReference>
<dbReference type="CTD" id="36382833"/>
<evidence type="ECO:0000256" key="2">
    <source>
        <dbReference type="ARBA" id="ARBA00012417"/>
    </source>
</evidence>
<evidence type="ECO:0000313" key="11">
    <source>
        <dbReference type="WormBase" id="SRAE_2000508600"/>
    </source>
</evidence>
<evidence type="ECO:0000313" key="10">
    <source>
        <dbReference type="WBParaSite" id="SRAE_2000508600.1"/>
    </source>
</evidence>
<keyword evidence="9" id="KW-1185">Reference proteome</keyword>
<dbReference type="STRING" id="34506.A0A090LL63"/>
<sequence>MNSIDKEVKLHFQTYYYQKEALNNFMKDKKNLRVFSYENPTTKCLGSRKYITTNLSKFASWYLTTKKEIRNFYEIITIDTPCRLYFDIEYSKELNTIANSIELFNDFSNFVKDSLKSEYNIDININESFLVLDSSTSTKFSLHIIIHLPDNKLFLNNIEMKNFTDYLYLSMLENNIALIYNGKINNIGEKLKVPIFDNCVYTKNRNFRLYLSCKLGKNIHLKLADWCQFYKCKNINNPTDFQIFFDSLCVPKFFDNYETLPKYKINKEVLDIKTSKVRSNFGGLFYNTLKITNDFCIYLKNGYGRTSMFPLLEEYIIEKNKQYSENVDIRAWDIIKIKNNGKLKLIFHIKNCRYCSNIGREHKSNNIFWEVYFDPILICHQKCFDRECQGRYSIGYQIPTNVTEEVIKSLTEMELYQIPFDSFADSFWNLERDNVSLLDNEKIRKRSFIDDIDNNLQSEKHLIKLDNTDKSIENVQETSFNEDDDNFIVVDSKIPDKSTEYLNFIISTQQLRYKNSFEFSQKNLSEEENSYKILVNQKSNYNNISKSSLTQFNRSEDFMTDDESNDNLKHLTSLNASECDKFNECFINSTVSSSTDNSSDVLEEINLLIKDNQKNICILNEYGEIETVLESPLSTSEINSPINNDNNIKKNQETETNTNFIETNESPGQSYCYGIPKTFKEIHSINKKFGSSEKCKSPFKSPVIKRKGKKMDIKKIKKNIFSIP</sequence>
<dbReference type="InterPro" id="IPR044917">
    <property type="entry name" value="PRIMPOL"/>
</dbReference>
<dbReference type="AlphaFoldDB" id="A0A090LL63"/>